<feature type="transmembrane region" description="Helical" evidence="1">
    <location>
        <begin position="218"/>
        <end position="239"/>
    </location>
</feature>
<evidence type="ECO:0000256" key="1">
    <source>
        <dbReference type="SAM" id="Phobius"/>
    </source>
</evidence>
<dbReference type="Proteomes" id="UP000184206">
    <property type="component" value="Unassembled WGS sequence"/>
</dbReference>
<evidence type="ECO:0000313" key="3">
    <source>
        <dbReference type="Proteomes" id="UP000184206"/>
    </source>
</evidence>
<keyword evidence="1" id="KW-1133">Transmembrane helix</keyword>
<keyword evidence="1" id="KW-0472">Membrane</keyword>
<dbReference type="EMBL" id="FRCF01000005">
    <property type="protein sequence ID" value="SHM10434.1"/>
    <property type="molecule type" value="Genomic_DNA"/>
</dbReference>
<reference evidence="2 3" key="1">
    <citation type="submission" date="2016-11" db="EMBL/GenBank/DDBJ databases">
        <authorList>
            <person name="Jaros S."/>
            <person name="Januszkiewicz K."/>
            <person name="Wedrychowicz H."/>
        </authorList>
    </citation>
    <scope>NUCLEOTIDE SEQUENCE [LARGE SCALE GENOMIC DNA]</scope>
    <source>
        <strain evidence="2 3">DSM 16010</strain>
    </source>
</reference>
<sequence>MKILVAGGTYKNQMTRETGRKQFSMVGGHVVARLLGRYSKHDIYLHTNMSSEAQDLTRNLRQSIRKDHVSTEYIEKVSAPFGILTDGGIHALANTFESARIHRRDGRFFRTFDAFVLTTDLNQRDFKYLRSYAHNNDIPLIIITCGEYRLHMTHPDDRLITLEAGAGLPLYHLHLSEIHESLLTVKIKDTPLITRQVQDKEPVSEGTFRKPATLLGQLIIFATGIALLIFLIMSVFEWFSAPGQNPQADIDWNAAVDHPDCSTVEACTVLGDRYLSALEEYMDISREPYVFFENRPRRTYQDYAVDDGAPELIEEVREVPGGAEPYLGYYDEFETLFPEEYTDQIDIFRLFSDGEGNTLAYVEISEDETVLAMDFRDNAHKAARYRTHVHEFAHLYSLPPEDFTDECAADTAMDCLKEDTLMHDYTVRFWSHYGAGWLENRYKSQAERDAFFANNITDFYVPYQAVNPKEDYAVTFTMFVTRAIPAESGQLQDIKVRSMYEDPEHVKLRADILRNLLELERAGD</sequence>
<dbReference type="STRING" id="1123231.SAMN02745189_01556"/>
<gene>
    <name evidence="2" type="ORF">SAMN02745189_01556</name>
</gene>
<organism evidence="2 3">
    <name type="scientific">Lacicoccus alkaliphilus DSM 16010</name>
    <dbReference type="NCBI Taxonomy" id="1123231"/>
    <lineage>
        <taxon>Bacteria</taxon>
        <taxon>Bacillati</taxon>
        <taxon>Bacillota</taxon>
        <taxon>Bacilli</taxon>
        <taxon>Bacillales</taxon>
        <taxon>Salinicoccaceae</taxon>
        <taxon>Lacicoccus</taxon>
    </lineage>
</organism>
<accession>A0A1M7G255</accession>
<proteinExistence type="predicted"/>
<dbReference type="RefSeq" id="WP_072709999.1">
    <property type="nucleotide sequence ID" value="NZ_FRCF01000005.1"/>
</dbReference>
<evidence type="ECO:0000313" key="2">
    <source>
        <dbReference type="EMBL" id="SHM10434.1"/>
    </source>
</evidence>
<dbReference type="AlphaFoldDB" id="A0A1M7G255"/>
<keyword evidence="1" id="KW-0812">Transmembrane</keyword>
<name>A0A1M7G255_9BACL</name>
<dbReference type="OrthoDB" id="1114958at2"/>
<keyword evidence="3" id="KW-1185">Reference proteome</keyword>
<protein>
    <submittedName>
        <fullName evidence="2">Uncharacterized protein</fullName>
    </submittedName>
</protein>